<dbReference type="PROSITE" id="PS50878">
    <property type="entry name" value="RT_POL"/>
    <property type="match status" value="1"/>
</dbReference>
<sequence>MASRWVKSLQCKSKAYEDVYHPGGHRHLILSSSCTQSSQRIKDVIGTAKKKPKKSDPKPRSRSSSKPESELNNPPPRPRRSSYIPARDLVLPELTELPEGHPSRNVVEIIFHTSWSPKAFTGLIEMIFKVQNGPRTMTGFEEYRETVKTRSGSCSGGPASAKEENARCVADGNEVMRFHCLGPTLGNCRMNDKWIFSGGKGASICTYSGSGAAHDSAGGGRGRKAMLVCRVIAGRVSKRVGSFYEPLVNGRVGYDSVSGDNGELLVFDPRAVLSCFLIIYKLSFYNAMTTKKGRELNKDTRRQSGEAKKTVAKAKDKAYEEMYKRLDTKEGQNGIFRLAKSRENRKKDLEKVPFMGHPTIIHRPMTALQVGFGLRKSKWLLERWEGTKLSVLIKIPITVWLALGEEGVKWLTNIFNIILETAKMPEEWRESTVIPIYKNKGDPQRCGNYRGIKLLSHTMKLWERVIEARLRQVTRVSENHFGFMPGRSTTEAIHLLRRLMEKYREKSRDLHMAFIDLEKAYDSVPRDTIWKTLETRRIPTIYIRTIRDMYCRSTTYVRTTVGDTEAFPVEIGLHQGSALSPYIFALIMDDIFCATPDGVPWCMLFADDIVLVAETKSELNSRLATWKTALEEKGLRINIDKTEYLCSNFSRDQNEDDVEVCIEGHVLPSKDCFKYLGSMIHKDGGVDDDVTHRIKAGWLKWRAATGVLCDKKVPLKLKGKFYRMAIRPALLYGSECWATKNDHVRRIEAAEMRMLRWTCGRTLWDMTTNSAIRMSLGVVPVSEKLREGRLRWFGHVLRRLPSDVVRRVESITVDGARRRGRPRRKWEDCLRSDLMDLALTEDMTSDRKVWRLKTRIVE</sequence>
<reference evidence="3" key="1">
    <citation type="submission" date="2019-09" db="EMBL/GenBank/DDBJ databases">
        <title>Draft genome information of white flower Hibiscus syriacus.</title>
        <authorList>
            <person name="Kim Y.-M."/>
        </authorList>
    </citation>
    <scope>NUCLEOTIDE SEQUENCE [LARGE SCALE GENOMIC DNA]</scope>
    <source>
        <strain evidence="3">YM2019G1</strain>
    </source>
</reference>
<dbReference type="CDD" id="cd01650">
    <property type="entry name" value="RT_nLTR_like"/>
    <property type="match status" value="1"/>
</dbReference>
<dbReference type="Gene3D" id="3.90.228.10">
    <property type="match status" value="1"/>
</dbReference>
<dbReference type="SUPFAM" id="SSF56399">
    <property type="entry name" value="ADP-ribosylation"/>
    <property type="match status" value="1"/>
</dbReference>
<dbReference type="InterPro" id="IPR043128">
    <property type="entry name" value="Rev_trsase/Diguanyl_cyclase"/>
</dbReference>
<feature type="region of interest" description="Disordered" evidence="1">
    <location>
        <begin position="31"/>
        <end position="85"/>
    </location>
</feature>
<dbReference type="PANTHER" id="PTHR47027">
    <property type="entry name" value="REVERSE TRANSCRIPTASE DOMAIN-CONTAINING PROTEIN"/>
    <property type="match status" value="1"/>
</dbReference>
<dbReference type="Proteomes" id="UP000436088">
    <property type="component" value="Unassembled WGS sequence"/>
</dbReference>
<name>A0A6A2X9M9_HIBSY</name>
<gene>
    <name evidence="3" type="ORF">F3Y22_tig00111941pilonHSYRG00259</name>
</gene>
<dbReference type="PANTHER" id="PTHR47027:SF28">
    <property type="entry name" value="ENDONUCLEASE-REVERSE TRANSCRIPTASE"/>
    <property type="match status" value="1"/>
</dbReference>
<evidence type="ECO:0000313" key="3">
    <source>
        <dbReference type="EMBL" id="KAE8671758.1"/>
    </source>
</evidence>
<accession>A0A6A2X9M9</accession>
<evidence type="ECO:0000256" key="1">
    <source>
        <dbReference type="SAM" id="MobiDB-lite"/>
    </source>
</evidence>
<dbReference type="Gene3D" id="3.30.70.270">
    <property type="match status" value="1"/>
</dbReference>
<organism evidence="3 4">
    <name type="scientific">Hibiscus syriacus</name>
    <name type="common">Rose of Sharon</name>
    <dbReference type="NCBI Taxonomy" id="106335"/>
    <lineage>
        <taxon>Eukaryota</taxon>
        <taxon>Viridiplantae</taxon>
        <taxon>Streptophyta</taxon>
        <taxon>Embryophyta</taxon>
        <taxon>Tracheophyta</taxon>
        <taxon>Spermatophyta</taxon>
        <taxon>Magnoliopsida</taxon>
        <taxon>eudicotyledons</taxon>
        <taxon>Gunneridae</taxon>
        <taxon>Pentapetalae</taxon>
        <taxon>rosids</taxon>
        <taxon>malvids</taxon>
        <taxon>Malvales</taxon>
        <taxon>Malvaceae</taxon>
        <taxon>Malvoideae</taxon>
        <taxon>Hibiscus</taxon>
    </lineage>
</organism>
<dbReference type="InterPro" id="IPR000477">
    <property type="entry name" value="RT_dom"/>
</dbReference>
<dbReference type="Pfam" id="PF00078">
    <property type="entry name" value="RVT_1"/>
    <property type="match status" value="1"/>
</dbReference>
<evidence type="ECO:0000313" key="4">
    <source>
        <dbReference type="Proteomes" id="UP000436088"/>
    </source>
</evidence>
<dbReference type="EMBL" id="VEPZ02001466">
    <property type="protein sequence ID" value="KAE8671758.1"/>
    <property type="molecule type" value="Genomic_DNA"/>
</dbReference>
<protein>
    <submittedName>
        <fullName evidence="3">Oxysterol-binding protein-related protein 2A-like isoform X1</fullName>
    </submittedName>
</protein>
<comment type="caution">
    <text evidence="3">The sequence shown here is derived from an EMBL/GenBank/DDBJ whole genome shotgun (WGS) entry which is preliminary data.</text>
</comment>
<keyword evidence="4" id="KW-1185">Reference proteome</keyword>
<feature type="domain" description="Reverse transcriptase" evidence="2">
    <location>
        <begin position="417"/>
        <end position="680"/>
    </location>
</feature>
<feature type="compositionally biased region" description="Basic and acidic residues" evidence="1">
    <location>
        <begin position="54"/>
        <end position="69"/>
    </location>
</feature>
<dbReference type="AlphaFoldDB" id="A0A6A2X9M9"/>
<dbReference type="InterPro" id="IPR043502">
    <property type="entry name" value="DNA/RNA_pol_sf"/>
</dbReference>
<dbReference type="SUPFAM" id="SSF56672">
    <property type="entry name" value="DNA/RNA polymerases"/>
    <property type="match status" value="1"/>
</dbReference>
<proteinExistence type="predicted"/>
<evidence type="ECO:0000259" key="2">
    <source>
        <dbReference type="PROSITE" id="PS50878"/>
    </source>
</evidence>